<reference evidence="1 2" key="1">
    <citation type="journal article" date="2017" name="Mol. Biol. Evol.">
        <title>The 4-celled Tetrabaena socialis nuclear genome reveals the essential components for genetic control of cell number at the origin of multicellularity in the volvocine lineage.</title>
        <authorList>
            <person name="Featherston J."/>
            <person name="Arakaki Y."/>
            <person name="Hanschen E.R."/>
            <person name="Ferris P.J."/>
            <person name="Michod R.E."/>
            <person name="Olson B.J.S.C."/>
            <person name="Nozaki H."/>
            <person name="Durand P.M."/>
        </authorList>
    </citation>
    <scope>NUCLEOTIDE SEQUENCE [LARGE SCALE GENOMIC DNA]</scope>
    <source>
        <strain evidence="1 2">NIES-571</strain>
    </source>
</reference>
<evidence type="ECO:0000313" key="1">
    <source>
        <dbReference type="EMBL" id="PNH12295.1"/>
    </source>
</evidence>
<keyword evidence="2" id="KW-1185">Reference proteome</keyword>
<gene>
    <name evidence="1" type="ORF">TSOC_000759</name>
</gene>
<evidence type="ECO:0000313" key="2">
    <source>
        <dbReference type="Proteomes" id="UP000236333"/>
    </source>
</evidence>
<sequence length="157" mass="17368">MEVGSPRSPPAQFSVCPEASCSYACPSAPRKPVMRRQQAIGNFADAVSSARDQLSMMGDEERPGSLRHLPRHTLEGVFLAFVHYQAGSQLGLGFQDLLALAPCLEQELLDHVQRSCPSITWEEWALQVQQAVSDPQSGQKLAERIMSESFPARRLLF</sequence>
<protein>
    <submittedName>
        <fullName evidence="1">Uncharacterized protein</fullName>
    </submittedName>
</protein>
<dbReference type="OrthoDB" id="523248at2759"/>
<dbReference type="AlphaFoldDB" id="A0A2J8AIF8"/>
<proteinExistence type="predicted"/>
<dbReference type="EMBL" id="PGGS01000011">
    <property type="protein sequence ID" value="PNH12295.1"/>
    <property type="molecule type" value="Genomic_DNA"/>
</dbReference>
<dbReference type="Proteomes" id="UP000236333">
    <property type="component" value="Unassembled WGS sequence"/>
</dbReference>
<organism evidence="1 2">
    <name type="scientific">Tetrabaena socialis</name>
    <dbReference type="NCBI Taxonomy" id="47790"/>
    <lineage>
        <taxon>Eukaryota</taxon>
        <taxon>Viridiplantae</taxon>
        <taxon>Chlorophyta</taxon>
        <taxon>core chlorophytes</taxon>
        <taxon>Chlorophyceae</taxon>
        <taxon>CS clade</taxon>
        <taxon>Chlamydomonadales</taxon>
        <taxon>Tetrabaenaceae</taxon>
        <taxon>Tetrabaena</taxon>
    </lineage>
</organism>
<accession>A0A2J8AIF8</accession>
<comment type="caution">
    <text evidence="1">The sequence shown here is derived from an EMBL/GenBank/DDBJ whole genome shotgun (WGS) entry which is preliminary data.</text>
</comment>
<name>A0A2J8AIF8_9CHLO</name>